<comment type="caution">
    <text evidence="2">The sequence shown here is derived from an EMBL/GenBank/DDBJ whole genome shotgun (WGS) entry which is preliminary data.</text>
</comment>
<name>A0A1J5RXD2_9ZZZZ</name>
<protein>
    <submittedName>
        <fullName evidence="2">Uncharacterized protein</fullName>
    </submittedName>
</protein>
<evidence type="ECO:0000313" key="2">
    <source>
        <dbReference type="EMBL" id="OIQ96615.1"/>
    </source>
</evidence>
<evidence type="ECO:0000256" key="1">
    <source>
        <dbReference type="SAM" id="MobiDB-lite"/>
    </source>
</evidence>
<proteinExistence type="predicted"/>
<feature type="compositionally biased region" description="Basic and acidic residues" evidence="1">
    <location>
        <begin position="7"/>
        <end position="20"/>
    </location>
</feature>
<feature type="region of interest" description="Disordered" evidence="1">
    <location>
        <begin position="1"/>
        <end position="57"/>
    </location>
</feature>
<reference evidence="2" key="1">
    <citation type="submission" date="2016-10" db="EMBL/GenBank/DDBJ databases">
        <title>Sequence of Gallionella enrichment culture.</title>
        <authorList>
            <person name="Poehlein A."/>
            <person name="Muehling M."/>
            <person name="Daniel R."/>
        </authorList>
    </citation>
    <scope>NUCLEOTIDE SEQUENCE</scope>
</reference>
<sequence>MTVPAKPEPRKALAAHERQRQRTMTVPAKPEPLIQRGRTDSYRPTIEVTRWPVSSEH</sequence>
<dbReference type="EMBL" id="MLJW01000146">
    <property type="protein sequence ID" value="OIQ96615.1"/>
    <property type="molecule type" value="Genomic_DNA"/>
</dbReference>
<gene>
    <name evidence="2" type="ORF">GALL_214410</name>
</gene>
<organism evidence="2">
    <name type="scientific">mine drainage metagenome</name>
    <dbReference type="NCBI Taxonomy" id="410659"/>
    <lineage>
        <taxon>unclassified sequences</taxon>
        <taxon>metagenomes</taxon>
        <taxon>ecological metagenomes</taxon>
    </lineage>
</organism>
<dbReference type="AlphaFoldDB" id="A0A1J5RXD2"/>
<accession>A0A1J5RXD2</accession>